<evidence type="ECO:0000256" key="1">
    <source>
        <dbReference type="ARBA" id="ARBA00022485"/>
    </source>
</evidence>
<dbReference type="AlphaFoldDB" id="A0A9E7RS32"/>
<keyword evidence="4 7" id="KW-0479">Metal-binding</keyword>
<feature type="binding site" evidence="7">
    <location>
        <position position="394"/>
    </location>
    <ligand>
        <name>[4Fe-4S] cluster</name>
        <dbReference type="ChEBI" id="CHEBI:49883"/>
    </ligand>
</feature>
<feature type="binding site" evidence="7">
    <location>
        <position position="283"/>
    </location>
    <ligand>
        <name>[4Fe-4S] cluster</name>
        <dbReference type="ChEBI" id="CHEBI:49883"/>
    </ligand>
</feature>
<dbReference type="SUPFAM" id="SSF140914">
    <property type="entry name" value="PriB N-terminal domain-like"/>
    <property type="match status" value="1"/>
</dbReference>
<evidence type="ECO:0000313" key="9">
    <source>
        <dbReference type="EMBL" id="UXH30886.1"/>
    </source>
</evidence>
<protein>
    <recommendedName>
        <fullName evidence="7">DNA primase large subunit PriL</fullName>
    </recommendedName>
</protein>
<feature type="binding site" evidence="7">
    <location>
        <position position="405"/>
    </location>
    <ligand>
        <name>[4Fe-4S] cluster</name>
        <dbReference type="ChEBI" id="CHEBI:49883"/>
    </ligand>
</feature>
<keyword evidence="3 7" id="KW-0235">DNA replication</keyword>
<gene>
    <name evidence="7" type="primary">priL</name>
    <name evidence="9" type="ORF">N5910_04870</name>
</gene>
<feature type="binding site" evidence="7">
    <location>
        <position position="411"/>
    </location>
    <ligand>
        <name>[4Fe-4S] cluster</name>
        <dbReference type="ChEBI" id="CHEBI:49883"/>
    </ligand>
</feature>
<dbReference type="Pfam" id="PF04104">
    <property type="entry name" value="DNA_primase_lrg"/>
    <property type="match status" value="1"/>
</dbReference>
<evidence type="ECO:0000259" key="8">
    <source>
        <dbReference type="Pfam" id="PF04104"/>
    </source>
</evidence>
<dbReference type="CDD" id="cd06560">
    <property type="entry name" value="PriL"/>
    <property type="match status" value="1"/>
</dbReference>
<evidence type="ECO:0000256" key="4">
    <source>
        <dbReference type="ARBA" id="ARBA00022723"/>
    </source>
</evidence>
<reference evidence="9" key="1">
    <citation type="submission" date="2022-09" db="EMBL/GenBank/DDBJ databases">
        <title>Characterization of three MwoI isoschizomers from sequenced genome and metagenomes.</title>
        <authorList>
            <person name="Fomenkov A."/>
            <person name="Xu S.Y."/>
            <person name="Roberts R.J."/>
        </authorList>
    </citation>
    <scope>NUCLEOTIDE SEQUENCE</scope>
    <source>
        <strain evidence="9">DSM 2970</strain>
    </source>
</reference>
<dbReference type="GO" id="GO:0046872">
    <property type="term" value="F:metal ion binding"/>
    <property type="evidence" value="ECO:0007669"/>
    <property type="project" value="UniProtKB-KW"/>
</dbReference>
<comment type="similarity">
    <text evidence="7">Belongs to the eukaryotic-type primase large subunit family.</text>
</comment>
<organism evidence="9">
    <name type="scientific">Methanothermobacter wolfeii</name>
    <name type="common">Methanobacterium wolfei</name>
    <dbReference type="NCBI Taxonomy" id="145261"/>
    <lineage>
        <taxon>Archaea</taxon>
        <taxon>Methanobacteriati</taxon>
        <taxon>Methanobacteriota</taxon>
        <taxon>Methanomada group</taxon>
        <taxon>Methanobacteria</taxon>
        <taxon>Methanobacteriales</taxon>
        <taxon>Methanobacteriaceae</taxon>
        <taxon>Methanothermobacter</taxon>
    </lineage>
</organism>
<dbReference type="RefSeq" id="WP_261599353.1">
    <property type="nucleotide sequence ID" value="NZ_CP104550.1"/>
</dbReference>
<evidence type="ECO:0000256" key="5">
    <source>
        <dbReference type="ARBA" id="ARBA00023004"/>
    </source>
</evidence>
<comment type="cofactor">
    <cofactor evidence="7">
        <name>[4Fe-4S] cluster</name>
        <dbReference type="ChEBI" id="CHEBI:49883"/>
    </cofactor>
    <text evidence="7">Binds 1 [4Fe-4S] cluster.</text>
</comment>
<comment type="function">
    <text evidence="7">Regulatory subunit of DNA primase, an RNA polymerase that catalyzes the synthesis of short RNA molecules used as primers for DNA polymerase during DNA replication. Stabilizes and modulates the activity of the small subunit, increasing the rate of DNA synthesis, and conferring RNA synthesis capability. The DNA polymerase activity may enable DNA primase to also catalyze primer extension after primer synthesis. May also play a role in DNA repair.</text>
</comment>
<keyword evidence="2 7" id="KW-0639">Primosome</keyword>
<evidence type="ECO:0000256" key="3">
    <source>
        <dbReference type="ARBA" id="ARBA00022705"/>
    </source>
</evidence>
<feature type="domain" description="DNA primase large subunit C-terminal" evidence="8">
    <location>
        <begin position="274"/>
        <end position="408"/>
    </location>
</feature>
<comment type="subunit">
    <text evidence="7">Heterodimer of a small subunit (PriS) and a large subunit (PriL).</text>
</comment>
<dbReference type="GeneID" id="75106560"/>
<dbReference type="GO" id="GO:0051539">
    <property type="term" value="F:4 iron, 4 sulfur cluster binding"/>
    <property type="evidence" value="ECO:0007669"/>
    <property type="project" value="UniProtKB-UniRule"/>
</dbReference>
<dbReference type="GO" id="GO:0003899">
    <property type="term" value="F:DNA-directed RNA polymerase activity"/>
    <property type="evidence" value="ECO:0007669"/>
    <property type="project" value="InterPro"/>
</dbReference>
<evidence type="ECO:0000256" key="2">
    <source>
        <dbReference type="ARBA" id="ARBA00022515"/>
    </source>
</evidence>
<proteinExistence type="inferred from homology"/>
<accession>A0A9E7RS32</accession>
<sequence length="445" mass="51058">MVSSLFINPFSEDARELVRNYGALDGIADTSEELQEIVKHTDGQNIDDNSLIPGSIMELAVKRLEWYLKREKREFNHGDYAYLLNPEIQEYDVLAFYVLAQATGAKFRPVSREARLVVESTGALIEERFRVLREGERDEITGQVLHELGSGDLRWIELEELLRTRKLKLTDIILDRGRVIIEGDDFMETFQDRIRDRRPERLYQLLVGSGLKETMISRMIMQRTEDYIARVHEMRSRVQPHPLILEAAELIASRVSEEMFAFTGTSVKSAGPGKLVPEAFPPCIKGTMEGVKSGSRNDAIVLLLTSFISYARLYPSIFRDRTPMKVSDLDPDLRITREEILPLIYDAAEKCEPPLFEDDPQEKLNITAKLGFGVHEEPEPENEGESRWYTPMSCEKIKIHLPDLCHPDRICARITNPLSYYNRMKWIMKSEGKGDEGGDEEKDSE</sequence>
<dbReference type="GO" id="GO:1990077">
    <property type="term" value="C:primosome complex"/>
    <property type="evidence" value="ECO:0007669"/>
    <property type="project" value="UniProtKB-KW"/>
</dbReference>
<evidence type="ECO:0000256" key="6">
    <source>
        <dbReference type="ARBA" id="ARBA00023014"/>
    </source>
</evidence>
<dbReference type="HAMAP" id="MF_00701">
    <property type="entry name" value="DNA_primase_lrg_arc"/>
    <property type="match status" value="1"/>
</dbReference>
<evidence type="ECO:0000256" key="7">
    <source>
        <dbReference type="HAMAP-Rule" id="MF_00701"/>
    </source>
</evidence>
<keyword evidence="5 7" id="KW-0408">Iron</keyword>
<dbReference type="Proteomes" id="UP001065373">
    <property type="component" value="Chromosome"/>
</dbReference>
<dbReference type="GO" id="GO:0006269">
    <property type="term" value="P:DNA replication, synthesis of primer"/>
    <property type="evidence" value="ECO:0007669"/>
    <property type="project" value="UniProtKB-UniRule"/>
</dbReference>
<dbReference type="EMBL" id="CP104550">
    <property type="protein sequence ID" value="UXH30886.1"/>
    <property type="molecule type" value="Genomic_DNA"/>
</dbReference>
<name>A0A9E7RS32_METWO</name>
<keyword evidence="6 7" id="KW-0411">Iron-sulfur</keyword>
<keyword evidence="1 7" id="KW-0004">4Fe-4S</keyword>
<dbReference type="InterPro" id="IPR023642">
    <property type="entry name" value="DNA_primase_lsu_PriL"/>
</dbReference>
<dbReference type="InterPro" id="IPR058560">
    <property type="entry name" value="DNA_primase_C"/>
</dbReference>